<protein>
    <recommendedName>
        <fullName evidence="2">Lipid/polyisoprenoid-binding YceI-like domain-containing protein</fullName>
    </recommendedName>
</protein>
<gene>
    <name evidence="3" type="ORF">VIBNISOn1_410084</name>
</gene>
<dbReference type="Proteomes" id="UP000018211">
    <property type="component" value="Unassembled WGS sequence"/>
</dbReference>
<proteinExistence type="predicted"/>
<dbReference type="InterPro" id="IPR036761">
    <property type="entry name" value="TTHA0802/YceI-like_sf"/>
</dbReference>
<dbReference type="SUPFAM" id="SSF101874">
    <property type="entry name" value="YceI-like"/>
    <property type="match status" value="1"/>
</dbReference>
<keyword evidence="1" id="KW-0732">Signal</keyword>
<dbReference type="InterPro" id="IPR007372">
    <property type="entry name" value="Lipid/polyisoprenoid-bd_YceI"/>
</dbReference>
<name>A0AAV2VTI1_9VIBR</name>
<dbReference type="PANTHER" id="PTHR34406">
    <property type="entry name" value="PROTEIN YCEI"/>
    <property type="match status" value="1"/>
</dbReference>
<sequence>MSLFSRLLLSFMAFAPISAHAVHQHYVLDPKVSSVNFSTIKLQYFLEPAKFEVISGNINADGEFKIDIDLSSVDTGVKIRNQRVSDLFFKTDEYPKAMLTGTIDLAEVSALTEPTIKEVKGKLEFYGSSKSVKMSLLVVNTPQYIAVSTVSPVVVNAVSFGVPNTNVEELAKTVGGIPISPAVAVNATLVFKRK</sequence>
<evidence type="ECO:0000313" key="4">
    <source>
        <dbReference type="Proteomes" id="UP000018211"/>
    </source>
</evidence>
<evidence type="ECO:0000259" key="2">
    <source>
        <dbReference type="SMART" id="SM00867"/>
    </source>
</evidence>
<dbReference type="EMBL" id="CAOF01000133">
    <property type="protein sequence ID" value="CCO47931.1"/>
    <property type="molecule type" value="Genomic_DNA"/>
</dbReference>
<dbReference type="Gene3D" id="2.40.128.110">
    <property type="entry name" value="Lipid/polyisoprenoid-binding, YceI-like"/>
    <property type="match status" value="1"/>
</dbReference>
<organism evidence="3 4">
    <name type="scientific">Vibrio nigripulchritudo SOn1</name>
    <dbReference type="NCBI Taxonomy" id="1238450"/>
    <lineage>
        <taxon>Bacteria</taxon>
        <taxon>Pseudomonadati</taxon>
        <taxon>Pseudomonadota</taxon>
        <taxon>Gammaproteobacteria</taxon>
        <taxon>Vibrionales</taxon>
        <taxon>Vibrionaceae</taxon>
        <taxon>Vibrio</taxon>
    </lineage>
</organism>
<dbReference type="AlphaFoldDB" id="A0AAV2VTI1"/>
<dbReference type="PANTHER" id="PTHR34406:SF1">
    <property type="entry name" value="PROTEIN YCEI"/>
    <property type="match status" value="1"/>
</dbReference>
<accession>A0AAV2VTI1</accession>
<dbReference type="Pfam" id="PF04264">
    <property type="entry name" value="YceI"/>
    <property type="match status" value="1"/>
</dbReference>
<comment type="caution">
    <text evidence="3">The sequence shown here is derived from an EMBL/GenBank/DDBJ whole genome shotgun (WGS) entry which is preliminary data.</text>
</comment>
<feature type="domain" description="Lipid/polyisoprenoid-binding YceI-like" evidence="2">
    <location>
        <begin position="25"/>
        <end position="192"/>
    </location>
</feature>
<dbReference type="SMART" id="SM00867">
    <property type="entry name" value="YceI"/>
    <property type="match status" value="1"/>
</dbReference>
<dbReference type="RefSeq" id="WP_022612579.1">
    <property type="nucleotide sequence ID" value="NZ_LK391965.1"/>
</dbReference>
<reference evidence="3 4" key="1">
    <citation type="journal article" date="2013" name="ISME J.">
        <title>Comparative genomics of pathogenic lineages of Vibrio nigripulchritudo identifies virulence-associated traits.</title>
        <authorList>
            <person name="Goudenege D."/>
            <person name="Labreuche Y."/>
            <person name="Krin E."/>
            <person name="Ansquer D."/>
            <person name="Mangenot S."/>
            <person name="Calteau A."/>
            <person name="Medigue C."/>
            <person name="Mazel D."/>
            <person name="Polz M.F."/>
            <person name="Le Roux F."/>
        </authorList>
    </citation>
    <scope>NUCLEOTIDE SEQUENCE [LARGE SCALE GENOMIC DNA]</scope>
    <source>
        <strain evidence="3 4">SOn1</strain>
    </source>
</reference>
<evidence type="ECO:0000313" key="3">
    <source>
        <dbReference type="EMBL" id="CCO47931.1"/>
    </source>
</evidence>
<feature type="chain" id="PRO_5043752337" description="Lipid/polyisoprenoid-binding YceI-like domain-containing protein" evidence="1">
    <location>
        <begin position="22"/>
        <end position="194"/>
    </location>
</feature>
<evidence type="ECO:0000256" key="1">
    <source>
        <dbReference type="SAM" id="SignalP"/>
    </source>
</evidence>
<feature type="signal peptide" evidence="1">
    <location>
        <begin position="1"/>
        <end position="21"/>
    </location>
</feature>